<keyword evidence="3" id="KW-1185">Reference proteome</keyword>
<reference evidence="2 3" key="1">
    <citation type="journal article" date="2018" name="Sci. Rep.">
        <title>Genomic signatures of local adaptation to the degree of environmental predictability in rotifers.</title>
        <authorList>
            <person name="Franch-Gras L."/>
            <person name="Hahn C."/>
            <person name="Garcia-Roger E.M."/>
            <person name="Carmona M.J."/>
            <person name="Serra M."/>
            <person name="Gomez A."/>
        </authorList>
    </citation>
    <scope>NUCLEOTIDE SEQUENCE [LARGE SCALE GENOMIC DNA]</scope>
    <source>
        <strain evidence="2">HYR1</strain>
    </source>
</reference>
<dbReference type="AlphaFoldDB" id="A0A3M7P910"/>
<dbReference type="OrthoDB" id="120976at2759"/>
<dbReference type="Proteomes" id="UP000276133">
    <property type="component" value="Unassembled WGS sequence"/>
</dbReference>
<organism evidence="2 3">
    <name type="scientific">Brachionus plicatilis</name>
    <name type="common">Marine rotifer</name>
    <name type="synonym">Brachionus muelleri</name>
    <dbReference type="NCBI Taxonomy" id="10195"/>
    <lineage>
        <taxon>Eukaryota</taxon>
        <taxon>Metazoa</taxon>
        <taxon>Spiralia</taxon>
        <taxon>Gnathifera</taxon>
        <taxon>Rotifera</taxon>
        <taxon>Eurotatoria</taxon>
        <taxon>Monogononta</taxon>
        <taxon>Pseudotrocha</taxon>
        <taxon>Ploima</taxon>
        <taxon>Brachionidae</taxon>
        <taxon>Brachionus</taxon>
    </lineage>
</organism>
<name>A0A3M7P910_BRAPC</name>
<feature type="non-terminal residue" evidence="2">
    <location>
        <position position="1"/>
    </location>
</feature>
<protein>
    <submittedName>
        <fullName evidence="2">Fibrocystin-L</fullName>
    </submittedName>
</protein>
<dbReference type="InterPro" id="IPR052387">
    <property type="entry name" value="Fibrocystin"/>
</dbReference>
<dbReference type="EMBL" id="REGN01012480">
    <property type="protein sequence ID" value="RMZ95260.1"/>
    <property type="molecule type" value="Genomic_DNA"/>
</dbReference>
<evidence type="ECO:0000256" key="1">
    <source>
        <dbReference type="ARBA" id="ARBA00022729"/>
    </source>
</evidence>
<evidence type="ECO:0000313" key="2">
    <source>
        <dbReference type="EMBL" id="RMZ95260.1"/>
    </source>
</evidence>
<gene>
    <name evidence="2" type="ORF">BpHYR1_035288</name>
</gene>
<proteinExistence type="predicted"/>
<dbReference type="PANTHER" id="PTHR46769:SF2">
    <property type="entry name" value="FIBROCYSTIN-L ISOFORM 2 PRECURSOR-RELATED"/>
    <property type="match status" value="1"/>
</dbReference>
<comment type="caution">
    <text evidence="2">The sequence shown here is derived from an EMBL/GenBank/DDBJ whole genome shotgun (WGS) entry which is preliminary data.</text>
</comment>
<dbReference type="STRING" id="10195.A0A3M7P910"/>
<dbReference type="PANTHER" id="PTHR46769">
    <property type="entry name" value="POLYCYSTIC KIDNEY AND HEPATIC DISEASE 1 (AUTOSOMAL RECESSIVE)-LIKE 1"/>
    <property type="match status" value="1"/>
</dbReference>
<evidence type="ECO:0000313" key="3">
    <source>
        <dbReference type="Proteomes" id="UP000276133"/>
    </source>
</evidence>
<accession>A0A3M7P910</accession>
<sequence length="554" mass="62656">VRTLDLNYESAVRIESFGAGERELGKIGLVWSNYIGTSNMAPYKPWAGIKHYQSIDGTTLFENLTITNFNAQCGARNYFLATNKYNDDGQHPVMIKNVRMFGVDNSSKVWIHRPNLDKINIWDCIDMDCDALKKALLNDLDGSFLGERGTVIPQSEFEWGSQKRGLGDFRIPKEMLAAPNGSMIPPSQVYKQPGIVRDDDMCEYIGDWQAYKCHGIEHRILIIESMDADTLKRRLSPVAILVNNTYLDLINGPQDHGCCFGYTCLERLSTFMAIVSSNTNIDIYLTSLPPNQLRFRILNADADYKVRLSMHYFTSNRIDLYKNDRFVPPTNAHYLNGNMQLNDTTENLAKYMPHYSDPSGTNLAVREESKVYFTIGGGDYLDLKVTPTIFVRFGVPAITESSFFNKETLVQNFADLLGIPQSKIRRVQIIAESPDLRKRRSSESIYIALTLMENPIDSLSHQDQDNTIKNELNNLTSSIISEFTTGILQKRAEQMLNISLTSLSVQKPNANGTDATINRLSGIVIEREADLCKEMVPCEVQPILKILDENECFK</sequence>
<keyword evidence="1" id="KW-0732">Signal</keyword>